<dbReference type="InterPro" id="IPR017907">
    <property type="entry name" value="Znf_RING_CS"/>
</dbReference>
<dbReference type="EMBL" id="CP034207">
    <property type="protein sequence ID" value="QBZ60539.1"/>
    <property type="molecule type" value="Genomic_DNA"/>
</dbReference>
<dbReference type="PANTHER" id="PTHR23327:SF51">
    <property type="entry name" value="TRANSCRIPTIONAL REGULATOR OF YEAST FORM ADHERENCE 3"/>
    <property type="match status" value="1"/>
</dbReference>
<dbReference type="PROSITE" id="PS50089">
    <property type="entry name" value="ZF_RING_2"/>
    <property type="match status" value="1"/>
</dbReference>
<gene>
    <name evidence="2" type="ORF">PoMZ_07481</name>
</gene>
<dbReference type="AlphaFoldDB" id="A0A4P7NF87"/>
<organism evidence="2 3">
    <name type="scientific">Pyricularia oryzae</name>
    <name type="common">Rice blast fungus</name>
    <name type="synonym">Magnaporthe oryzae</name>
    <dbReference type="NCBI Taxonomy" id="318829"/>
    <lineage>
        <taxon>Eukaryota</taxon>
        <taxon>Fungi</taxon>
        <taxon>Dikarya</taxon>
        <taxon>Ascomycota</taxon>
        <taxon>Pezizomycotina</taxon>
        <taxon>Sordariomycetes</taxon>
        <taxon>Sordariomycetidae</taxon>
        <taxon>Magnaporthales</taxon>
        <taxon>Pyriculariaceae</taxon>
        <taxon>Pyricularia</taxon>
    </lineage>
</organism>
<dbReference type="OMA" id="CIRCLIV"/>
<proteinExistence type="predicted"/>
<sequence>MKFGQEFKEVLLREGYPPKWVDSAIPYGQLKKCLKKVRRELHELGLDPEILRQLLAAHATSNGGPVPLASYELDGSTVLRPRLTVFIHLEDGEAVDATLTPASRDFLEKLSSGRVPASPDPESPGSSIGSPRGSSPDRSNSMDSSDSSESDQTSVSSTNKTPIIQRVEIPLTFDGEFFDLLQADVSSLDALQDEEEAAMSKEIVILGEDMTHLTKPHKFHKSDLSRWRDVFELYLDAQVFFSTHERDHGPRTSAKALEQLVWFQGQVNDRGLVQQFKLPASREAYARFLDLNSKFLQNLKFQEINRTAVTKILKKFDKQTCLGASQTFPRAVHSKRFLSESVAKELCAQVSNHVVSTVPRVEDYSCPICMSIAWLPVRLACRHIFCVRCVVKMQRDGKRQCPMCRQNVVMQADLRNLDHDLARFMGLYFKKETKEKQAANDLERGIEMFGDDYKPSSCVVM</sequence>
<dbReference type="PROSITE" id="PS51382">
    <property type="entry name" value="SPX"/>
    <property type="match status" value="1"/>
</dbReference>
<evidence type="ECO:0000313" key="2">
    <source>
        <dbReference type="EMBL" id="QBZ60539.1"/>
    </source>
</evidence>
<name>A0A4P7NF87_PYROR</name>
<dbReference type="Proteomes" id="UP000294847">
    <property type="component" value="Chromosome 4"/>
</dbReference>
<dbReference type="Pfam" id="PF00097">
    <property type="entry name" value="zf-C3HC4"/>
    <property type="match status" value="1"/>
</dbReference>
<dbReference type="SMART" id="SM00184">
    <property type="entry name" value="RING"/>
    <property type="match status" value="1"/>
</dbReference>
<evidence type="ECO:0000313" key="3">
    <source>
        <dbReference type="Proteomes" id="UP000294847"/>
    </source>
</evidence>
<dbReference type="SMR" id="A0A4P7NF87"/>
<dbReference type="PANTHER" id="PTHR23327">
    <property type="entry name" value="RING FINGER PROTEIN 127"/>
    <property type="match status" value="1"/>
</dbReference>
<reference evidence="2 3" key="1">
    <citation type="journal article" date="2019" name="Mol. Biol. Evol.">
        <title>Blast fungal genomes show frequent chromosomal changes, gene gains and losses, and effector gene turnover.</title>
        <authorList>
            <person name="Gomez Luciano L.B."/>
            <person name="Jason Tsai I."/>
            <person name="Chuma I."/>
            <person name="Tosa Y."/>
            <person name="Chen Y.H."/>
            <person name="Li J.Y."/>
            <person name="Li M.Y."/>
            <person name="Jade Lu M.Y."/>
            <person name="Nakayashiki H."/>
            <person name="Li W.H."/>
        </authorList>
    </citation>
    <scope>NUCLEOTIDE SEQUENCE [LARGE SCALE GENOMIC DNA]</scope>
    <source>
        <strain evidence="2">MZ5-1-6</strain>
    </source>
</reference>
<evidence type="ECO:0000256" key="1">
    <source>
        <dbReference type="SAM" id="MobiDB-lite"/>
    </source>
</evidence>
<dbReference type="InterPro" id="IPR004331">
    <property type="entry name" value="SPX_dom"/>
</dbReference>
<feature type="compositionally biased region" description="Low complexity" evidence="1">
    <location>
        <begin position="123"/>
        <end position="157"/>
    </location>
</feature>
<dbReference type="GO" id="GO:0046872">
    <property type="term" value="F:metal ion binding"/>
    <property type="evidence" value="ECO:0007669"/>
    <property type="project" value="InterPro"/>
</dbReference>
<feature type="region of interest" description="Disordered" evidence="1">
    <location>
        <begin position="111"/>
        <end position="161"/>
    </location>
</feature>
<dbReference type="PROSITE" id="PS00518">
    <property type="entry name" value="ZF_RING_1"/>
    <property type="match status" value="1"/>
</dbReference>
<dbReference type="InterPro" id="IPR013083">
    <property type="entry name" value="Znf_RING/FYVE/PHD"/>
</dbReference>
<dbReference type="InterPro" id="IPR018957">
    <property type="entry name" value="Znf_C3HC4_RING-type"/>
</dbReference>
<dbReference type="Pfam" id="PF03105">
    <property type="entry name" value="SPX"/>
    <property type="match status" value="1"/>
</dbReference>
<dbReference type="InterPro" id="IPR001841">
    <property type="entry name" value="Znf_RING"/>
</dbReference>
<protein>
    <submittedName>
        <fullName evidence="2">Uncharacterized protein</fullName>
    </submittedName>
</protein>
<accession>A0A4P7NF87</accession>
<dbReference type="SUPFAM" id="SSF57850">
    <property type="entry name" value="RING/U-box"/>
    <property type="match status" value="1"/>
</dbReference>
<dbReference type="Gene3D" id="3.30.40.10">
    <property type="entry name" value="Zinc/RING finger domain, C3HC4 (zinc finger)"/>
    <property type="match status" value="1"/>
</dbReference>